<keyword evidence="1" id="KW-0812">Transmembrane</keyword>
<gene>
    <name evidence="2" type="ORF">UU72_C0010G0007</name>
</gene>
<organism evidence="2 3">
    <name type="scientific">candidate division WWE3 bacterium GW2011_GWB1_41_6</name>
    <dbReference type="NCBI Taxonomy" id="1619112"/>
    <lineage>
        <taxon>Bacteria</taxon>
        <taxon>Katanobacteria</taxon>
    </lineage>
</organism>
<evidence type="ECO:0000313" key="2">
    <source>
        <dbReference type="EMBL" id="KKS16895.1"/>
    </source>
</evidence>
<sequence length="168" mass="18708">MLPKKQKEAAGFTLIELVLVIGLIGILAGILLTVVNYQEYLAQARDARRISEIMSIQTAISSAVADNVIRLTDTGSCTTCDSVTGTTAVDGTGWIKFENNSGRGLKDTIPILPEDPSNRDEYRFEYYSDGIRFEINARFESEKYFINSAKDGGNDDEVYERGWDLELH</sequence>
<dbReference type="Proteomes" id="UP000034163">
    <property type="component" value="Unassembled WGS sequence"/>
</dbReference>
<comment type="caution">
    <text evidence="2">The sequence shown here is derived from an EMBL/GenBank/DDBJ whole genome shotgun (WGS) entry which is preliminary data.</text>
</comment>
<dbReference type="NCBIfam" id="TIGR02532">
    <property type="entry name" value="IV_pilin_GFxxxE"/>
    <property type="match status" value="1"/>
</dbReference>
<feature type="transmembrane region" description="Helical" evidence="1">
    <location>
        <begin position="12"/>
        <end position="35"/>
    </location>
</feature>
<dbReference type="EMBL" id="LCBS01000010">
    <property type="protein sequence ID" value="KKS16895.1"/>
    <property type="molecule type" value="Genomic_DNA"/>
</dbReference>
<keyword evidence="1" id="KW-0472">Membrane</keyword>
<evidence type="ECO:0008006" key="4">
    <source>
        <dbReference type="Google" id="ProtNLM"/>
    </source>
</evidence>
<dbReference type="SUPFAM" id="SSF54523">
    <property type="entry name" value="Pili subunits"/>
    <property type="match status" value="1"/>
</dbReference>
<dbReference type="Pfam" id="PF07963">
    <property type="entry name" value="N_methyl"/>
    <property type="match status" value="1"/>
</dbReference>
<reference evidence="2 3" key="1">
    <citation type="journal article" date="2015" name="Nature">
        <title>rRNA introns, odd ribosomes, and small enigmatic genomes across a large radiation of phyla.</title>
        <authorList>
            <person name="Brown C.T."/>
            <person name="Hug L.A."/>
            <person name="Thomas B.C."/>
            <person name="Sharon I."/>
            <person name="Castelle C.J."/>
            <person name="Singh A."/>
            <person name="Wilkins M.J."/>
            <person name="Williams K.H."/>
            <person name="Banfield J.F."/>
        </authorList>
    </citation>
    <scope>NUCLEOTIDE SEQUENCE [LARGE SCALE GENOMIC DNA]</scope>
</reference>
<dbReference type="InterPro" id="IPR012902">
    <property type="entry name" value="N_methyl_site"/>
</dbReference>
<dbReference type="PATRIC" id="fig|1619112.3.peg.455"/>
<name>A0A0G0WVY1_UNCKA</name>
<dbReference type="AlphaFoldDB" id="A0A0G0WVY1"/>
<accession>A0A0G0WVY1</accession>
<keyword evidence="1" id="KW-1133">Transmembrane helix</keyword>
<protein>
    <recommendedName>
        <fullName evidence="4">Prepilin-type N-terminal cleavage/methylation domain-containing protein</fullName>
    </recommendedName>
</protein>
<dbReference type="PROSITE" id="PS00409">
    <property type="entry name" value="PROKAR_NTER_METHYL"/>
    <property type="match status" value="1"/>
</dbReference>
<dbReference type="InterPro" id="IPR045584">
    <property type="entry name" value="Pilin-like"/>
</dbReference>
<evidence type="ECO:0000256" key="1">
    <source>
        <dbReference type="SAM" id="Phobius"/>
    </source>
</evidence>
<proteinExistence type="predicted"/>
<dbReference type="Gene3D" id="3.30.700.10">
    <property type="entry name" value="Glycoprotein, Type 4 Pilin"/>
    <property type="match status" value="1"/>
</dbReference>
<evidence type="ECO:0000313" key="3">
    <source>
        <dbReference type="Proteomes" id="UP000034163"/>
    </source>
</evidence>